<comment type="subcellular location">
    <subcellularLocation>
        <location evidence="1">Cell membrane</location>
        <topology evidence="1">Multi-pass membrane protein</topology>
    </subcellularLocation>
</comment>
<keyword evidence="6 8" id="KW-0472">Membrane</keyword>
<dbReference type="InterPro" id="IPR049278">
    <property type="entry name" value="MS_channel_C"/>
</dbReference>
<feature type="compositionally biased region" description="Gly residues" evidence="7">
    <location>
        <begin position="425"/>
        <end position="434"/>
    </location>
</feature>
<protein>
    <submittedName>
        <fullName evidence="12">Mechanosensitive channel MscK</fullName>
    </submittedName>
</protein>
<evidence type="ECO:0000256" key="3">
    <source>
        <dbReference type="ARBA" id="ARBA00022475"/>
    </source>
</evidence>
<gene>
    <name evidence="12" type="primary">mscK</name>
    <name evidence="12" type="ORF">Tsedi_02339</name>
</gene>
<dbReference type="Pfam" id="PF00924">
    <property type="entry name" value="MS_channel_2nd"/>
    <property type="match status" value="1"/>
</dbReference>
<dbReference type="GO" id="GO:0005886">
    <property type="term" value="C:plasma membrane"/>
    <property type="evidence" value="ECO:0007669"/>
    <property type="project" value="UniProtKB-SubCell"/>
</dbReference>
<evidence type="ECO:0000256" key="4">
    <source>
        <dbReference type="ARBA" id="ARBA00022692"/>
    </source>
</evidence>
<feature type="domain" description="Mechanosensitive ion channel MscS" evidence="9">
    <location>
        <begin position="255"/>
        <end position="320"/>
    </location>
</feature>
<evidence type="ECO:0000313" key="13">
    <source>
        <dbReference type="Proteomes" id="UP000320225"/>
    </source>
</evidence>
<dbReference type="InterPro" id="IPR010920">
    <property type="entry name" value="LSM_dom_sf"/>
</dbReference>
<evidence type="ECO:0000256" key="7">
    <source>
        <dbReference type="SAM" id="MobiDB-lite"/>
    </source>
</evidence>
<comment type="similarity">
    <text evidence="2">Belongs to the MscS (TC 1.A.23) family.</text>
</comment>
<feature type="transmembrane region" description="Helical" evidence="8">
    <location>
        <begin position="92"/>
        <end position="110"/>
    </location>
</feature>
<evidence type="ECO:0000259" key="9">
    <source>
        <dbReference type="Pfam" id="PF00924"/>
    </source>
</evidence>
<dbReference type="AlphaFoldDB" id="A0A554WGG9"/>
<dbReference type="InterPro" id="IPR011066">
    <property type="entry name" value="MscS_channel_C_sf"/>
</dbReference>
<feature type="transmembrane region" description="Helical" evidence="8">
    <location>
        <begin position="170"/>
        <end position="191"/>
    </location>
</feature>
<dbReference type="InterPro" id="IPR006685">
    <property type="entry name" value="MscS_channel_2nd"/>
</dbReference>
<dbReference type="Proteomes" id="UP000320225">
    <property type="component" value="Unassembled WGS sequence"/>
</dbReference>
<dbReference type="GO" id="GO:0008381">
    <property type="term" value="F:mechanosensitive monoatomic ion channel activity"/>
    <property type="evidence" value="ECO:0007669"/>
    <property type="project" value="UniProtKB-ARBA"/>
</dbReference>
<feature type="transmembrane region" description="Helical" evidence="8">
    <location>
        <begin position="20"/>
        <end position="42"/>
    </location>
</feature>
<sequence length="457" mass="48341">MSRAVPAPIDDLGAWLATFAQPGALLELAALALCVGLAWLVVRALQRAFNPDAERSIWFGRRGIDGVLFPLLLLVLAYGARALTLLWVPRAVWHVVIPALIALVVIRIGVKVLEAAFKGAAWLRPVERTVSWLAWLAAVAWITGLLPVVLAELDQITWKLGGTQLSVRTLIEGLLSAGAVLIVALWVSSAIEARLLRDATGESLSLRKAASNAARALLMFVGLMLALSAVGIDLTALSVLGGAIGVGIGFGLQKLAANYVSGFVILTERSMRIGDMVRLDTFEGVVADIKARYTVIRAVSGRESIVPNEMLITQRVENLSLSDPKVWQSTVVSVAYDSDVALVRRLLEQAALEQPRVLREPGPLAALSAFGADGLEFTLGYWIADPENGQLGLRSAINLRILELFREHGVEIPYPQRVLHVRGAGAPGQGGPGGAPAPQVAPPGPAAGGGGPAASRA</sequence>
<keyword evidence="3" id="KW-1003">Cell membrane</keyword>
<dbReference type="InterPro" id="IPR011014">
    <property type="entry name" value="MscS_channel_TM-2"/>
</dbReference>
<evidence type="ECO:0000256" key="1">
    <source>
        <dbReference type="ARBA" id="ARBA00004651"/>
    </source>
</evidence>
<dbReference type="SUPFAM" id="SSF82861">
    <property type="entry name" value="Mechanosensitive channel protein MscS (YggB), transmembrane region"/>
    <property type="match status" value="1"/>
</dbReference>
<dbReference type="RefSeq" id="WP_143896845.1">
    <property type="nucleotide sequence ID" value="NZ_VJND01000022.1"/>
</dbReference>
<reference evidence="12 13" key="1">
    <citation type="submission" date="2019-07" db="EMBL/GenBank/DDBJ databases">
        <title>Tepidimonas sediminis YIM 72259 draft genome.</title>
        <authorList>
            <person name="Da Costa M.S."/>
            <person name="Froufe H.J.C."/>
            <person name="Egas C."/>
            <person name="Albuquerque L."/>
        </authorList>
    </citation>
    <scope>NUCLEOTIDE SEQUENCE [LARGE SCALE GENOMIC DNA]</scope>
    <source>
        <strain evidence="12 13">YIM 72259</strain>
    </source>
</reference>
<dbReference type="SUPFAM" id="SSF82689">
    <property type="entry name" value="Mechanosensitive channel protein MscS (YggB), C-terminal domain"/>
    <property type="match status" value="1"/>
</dbReference>
<feature type="transmembrane region" description="Helical" evidence="8">
    <location>
        <begin position="244"/>
        <end position="266"/>
    </location>
</feature>
<evidence type="ECO:0000256" key="2">
    <source>
        <dbReference type="ARBA" id="ARBA00008017"/>
    </source>
</evidence>
<feature type="transmembrane region" description="Helical" evidence="8">
    <location>
        <begin position="63"/>
        <end position="80"/>
    </location>
</feature>
<dbReference type="Gene3D" id="2.30.30.60">
    <property type="match status" value="1"/>
</dbReference>
<evidence type="ECO:0000256" key="6">
    <source>
        <dbReference type="ARBA" id="ARBA00023136"/>
    </source>
</evidence>
<dbReference type="Gene3D" id="1.10.287.1260">
    <property type="match status" value="1"/>
</dbReference>
<keyword evidence="13" id="KW-1185">Reference proteome</keyword>
<keyword evidence="4 8" id="KW-0812">Transmembrane</keyword>
<dbReference type="Gene3D" id="3.30.70.100">
    <property type="match status" value="1"/>
</dbReference>
<dbReference type="EMBL" id="VJND01000022">
    <property type="protein sequence ID" value="TSE22682.1"/>
    <property type="molecule type" value="Genomic_DNA"/>
</dbReference>
<dbReference type="InterPro" id="IPR052702">
    <property type="entry name" value="MscS-like_channel"/>
</dbReference>
<evidence type="ECO:0000256" key="8">
    <source>
        <dbReference type="SAM" id="Phobius"/>
    </source>
</evidence>
<feature type="domain" description="Mechanosensitive ion channel transmembrane helices 2/3" evidence="11">
    <location>
        <begin position="215"/>
        <end position="253"/>
    </location>
</feature>
<feature type="domain" description="Mechanosensitive ion channel MscS C-terminal" evidence="10">
    <location>
        <begin position="330"/>
        <end position="412"/>
    </location>
</feature>
<feature type="transmembrane region" description="Helical" evidence="8">
    <location>
        <begin position="212"/>
        <end position="232"/>
    </location>
</feature>
<accession>A0A554WGG9</accession>
<dbReference type="PANTHER" id="PTHR30347:SF1">
    <property type="entry name" value="MECHANOSENSITIVE CHANNEL MSCK"/>
    <property type="match status" value="1"/>
</dbReference>
<keyword evidence="5 8" id="KW-1133">Transmembrane helix</keyword>
<comment type="caution">
    <text evidence="12">The sequence shown here is derived from an EMBL/GenBank/DDBJ whole genome shotgun (WGS) entry which is preliminary data.</text>
</comment>
<feature type="region of interest" description="Disordered" evidence="7">
    <location>
        <begin position="423"/>
        <end position="457"/>
    </location>
</feature>
<dbReference type="InterPro" id="IPR049142">
    <property type="entry name" value="MS_channel_1st"/>
</dbReference>
<dbReference type="Pfam" id="PF21082">
    <property type="entry name" value="MS_channel_3rd"/>
    <property type="match status" value="1"/>
</dbReference>
<organism evidence="12 13">
    <name type="scientific">Tepidimonas sediminis</name>
    <dbReference type="NCBI Taxonomy" id="2588941"/>
    <lineage>
        <taxon>Bacteria</taxon>
        <taxon>Pseudomonadati</taxon>
        <taxon>Pseudomonadota</taxon>
        <taxon>Betaproteobacteria</taxon>
        <taxon>Burkholderiales</taxon>
        <taxon>Tepidimonas</taxon>
    </lineage>
</organism>
<evidence type="ECO:0000259" key="11">
    <source>
        <dbReference type="Pfam" id="PF21088"/>
    </source>
</evidence>
<feature type="compositionally biased region" description="Gly residues" evidence="7">
    <location>
        <begin position="446"/>
        <end position="457"/>
    </location>
</feature>
<feature type="transmembrane region" description="Helical" evidence="8">
    <location>
        <begin position="130"/>
        <end position="150"/>
    </location>
</feature>
<dbReference type="SUPFAM" id="SSF50182">
    <property type="entry name" value="Sm-like ribonucleoproteins"/>
    <property type="match status" value="1"/>
</dbReference>
<dbReference type="PANTHER" id="PTHR30347">
    <property type="entry name" value="POTASSIUM CHANNEL RELATED"/>
    <property type="match status" value="1"/>
</dbReference>
<evidence type="ECO:0000259" key="10">
    <source>
        <dbReference type="Pfam" id="PF21082"/>
    </source>
</evidence>
<evidence type="ECO:0000313" key="12">
    <source>
        <dbReference type="EMBL" id="TSE22682.1"/>
    </source>
</evidence>
<proteinExistence type="inferred from homology"/>
<evidence type="ECO:0000256" key="5">
    <source>
        <dbReference type="ARBA" id="ARBA00022989"/>
    </source>
</evidence>
<dbReference type="Pfam" id="PF21088">
    <property type="entry name" value="MS_channel_1st"/>
    <property type="match status" value="1"/>
</dbReference>
<name>A0A554WGG9_9BURK</name>
<dbReference type="InterPro" id="IPR023408">
    <property type="entry name" value="MscS_beta-dom_sf"/>
</dbReference>
<dbReference type="OrthoDB" id="9809206at2"/>